<dbReference type="KEGG" id="esj:SJ05684_b57760"/>
<dbReference type="STRING" id="716928.GCA_000261485_03448"/>
<keyword evidence="1" id="KW-0614">Plasmid</keyword>
<dbReference type="Proteomes" id="UP000217211">
    <property type="component" value="Plasmid pSJ05684b"/>
</dbReference>
<proteinExistence type="predicted"/>
<sequence length="310" mass="32598">MVLMDYLSKSHRPERSKGWPAALTALVCVLVGCAPVVADASNSIDGSLLRIEQVASRLSSVPSAVATVEDAATAAGISGVSEAAAILRLSVDASFDADAMAAEVAKAVEEIDGQTVDGEALAHAAAAIEEGRTKVAQIYQAQDQMAAKDIEARLSDAKSGASIQELTQLMAAPDLAVETAITSQLMYVAMGAFSDSGTADLVSASKDRLSAEAPTVISALRARNENQKPMPKDAARLDETARLSFVLATLSTEDLSVLLKFYRSAGGKAKRRALVDSYAREMNQANAMMLQAYFSALANYLKTHPRPSSD</sequence>
<reference evidence="1 2" key="1">
    <citation type="submission" date="2017-08" db="EMBL/GenBank/DDBJ databases">
        <title>Multipartite genome sequences of Sinorhizobium species nodulating soybeans.</title>
        <authorList>
            <person name="Tian C.F."/>
        </authorList>
    </citation>
    <scope>NUCLEOTIDE SEQUENCE [LARGE SCALE GENOMIC DNA]</scope>
    <source>
        <strain evidence="1 2">CCBAU 05684</strain>
        <plasmid evidence="2">psj05684b</plasmid>
    </source>
</reference>
<evidence type="ECO:0000313" key="1">
    <source>
        <dbReference type="EMBL" id="ASY66758.1"/>
    </source>
</evidence>
<gene>
    <name evidence="1" type="ORF">SJ05684_b57760</name>
</gene>
<accession>A0A249PLF2</accession>
<keyword evidence="2" id="KW-1185">Reference proteome</keyword>
<dbReference type="OrthoDB" id="8361949at2"/>
<geneLocation type="plasmid" evidence="2">
    <name>psj05684b</name>
</geneLocation>
<name>A0A249PLF2_9HYPH</name>
<evidence type="ECO:0008006" key="3">
    <source>
        <dbReference type="Google" id="ProtNLM"/>
    </source>
</evidence>
<evidence type="ECO:0000313" key="2">
    <source>
        <dbReference type="Proteomes" id="UP000217211"/>
    </source>
</evidence>
<protein>
    <recommendedName>
        <fullName evidence="3">DUF2059 domain-containing protein</fullName>
    </recommendedName>
</protein>
<dbReference type="RefSeq" id="WP_085939106.1">
    <property type="nucleotide sequence ID" value="NZ_AJQT01000069.1"/>
</dbReference>
<dbReference type="AlphaFoldDB" id="A0A249PLF2"/>
<dbReference type="EMBL" id="CP023068">
    <property type="protein sequence ID" value="ASY66758.1"/>
    <property type="molecule type" value="Genomic_DNA"/>
</dbReference>
<organism evidence="1 2">
    <name type="scientific">Sinorhizobium sojae CCBAU 05684</name>
    <dbReference type="NCBI Taxonomy" id="716928"/>
    <lineage>
        <taxon>Bacteria</taxon>
        <taxon>Pseudomonadati</taxon>
        <taxon>Pseudomonadota</taxon>
        <taxon>Alphaproteobacteria</taxon>
        <taxon>Hyphomicrobiales</taxon>
        <taxon>Rhizobiaceae</taxon>
        <taxon>Sinorhizobium/Ensifer group</taxon>
        <taxon>Sinorhizobium</taxon>
    </lineage>
</organism>